<dbReference type="OrthoDB" id="4039342at2"/>
<comment type="caution">
    <text evidence="1">The sequence shown here is derived from an EMBL/GenBank/DDBJ whole genome shotgun (WGS) entry which is preliminary data.</text>
</comment>
<evidence type="ECO:0008006" key="3">
    <source>
        <dbReference type="Google" id="ProtNLM"/>
    </source>
</evidence>
<dbReference type="Gene3D" id="3.10.28.10">
    <property type="entry name" value="Homing endonucleases"/>
    <property type="match status" value="1"/>
</dbReference>
<protein>
    <recommendedName>
        <fullName evidence="3">DOD-type homing endonuclease domain-containing protein</fullName>
    </recommendedName>
</protein>
<dbReference type="Proteomes" id="UP000054804">
    <property type="component" value="Unassembled WGS sequence"/>
</dbReference>
<dbReference type="AlphaFoldDB" id="A0A0W7WYI8"/>
<keyword evidence="2" id="KW-1185">Reference proteome</keyword>
<accession>A0A0W7WYI8</accession>
<dbReference type="STRING" id="1765722.AT728_26260"/>
<name>A0A0W7WYI8_9ACTN</name>
<organism evidence="1 2">
    <name type="scientific">Streptomyces silvensis</name>
    <dbReference type="NCBI Taxonomy" id="1765722"/>
    <lineage>
        <taxon>Bacteria</taxon>
        <taxon>Bacillati</taxon>
        <taxon>Actinomycetota</taxon>
        <taxon>Actinomycetes</taxon>
        <taxon>Kitasatosporales</taxon>
        <taxon>Streptomycetaceae</taxon>
        <taxon>Streptomyces</taxon>
    </lineage>
</organism>
<reference evidence="1 2" key="1">
    <citation type="submission" date="2015-12" db="EMBL/GenBank/DDBJ databases">
        <title>Draft genome sequence of Streptomyces silvensis ATCC 53525, a producer of novel hormone antagonists.</title>
        <authorList>
            <person name="Johnston C.W."/>
            <person name="Li Y."/>
            <person name="Magarvey N.A."/>
        </authorList>
    </citation>
    <scope>NUCLEOTIDE SEQUENCE [LARGE SCALE GENOMIC DNA]</scope>
    <source>
        <strain evidence="1 2">ATCC 53525</strain>
    </source>
</reference>
<dbReference type="EMBL" id="LOCL01000044">
    <property type="protein sequence ID" value="KUF15615.1"/>
    <property type="molecule type" value="Genomic_DNA"/>
</dbReference>
<evidence type="ECO:0000313" key="1">
    <source>
        <dbReference type="EMBL" id="KUF15615.1"/>
    </source>
</evidence>
<dbReference type="RefSeq" id="WP_058850360.1">
    <property type="nucleotide sequence ID" value="NZ_LOCL01000044.1"/>
</dbReference>
<gene>
    <name evidence="1" type="ORF">AT728_26260</name>
</gene>
<dbReference type="InterPro" id="IPR027434">
    <property type="entry name" value="Homing_endonucl"/>
</dbReference>
<proteinExistence type="predicted"/>
<evidence type="ECO:0000313" key="2">
    <source>
        <dbReference type="Proteomes" id="UP000054804"/>
    </source>
</evidence>
<sequence>MLQDEQSVRTTVVEVAVVKAREVVDVVTDHVVFTVAPDQMLGTPDGWTHARDSTGTVVGWTHARKLSRRRLRVQPGYDLGYTIGATCSDGTVGANCVSLVVNDEGFAARFAKSLTAATGLPGRPEPVSRPSGYLRRAIPGFRVRVVSSALADLIRQYVGGDAHHMRQRFPRVVLRDRETFEGFLDGYTDGDGYRSSHWSARLLVSANVPFLAELAQVVGARFTPNKQGAAARLAVADTWPSRRTFPAEHHPLELREAAWAEVREVRSRTSGDKPFTLYSFRLDPCPSFLINGHLARQPW</sequence>